<dbReference type="InterPro" id="IPR050769">
    <property type="entry name" value="NAT_camello-type"/>
</dbReference>
<dbReference type="Gene3D" id="3.40.630.30">
    <property type="match status" value="1"/>
</dbReference>
<dbReference type="PANTHER" id="PTHR13947">
    <property type="entry name" value="GNAT FAMILY N-ACETYLTRANSFERASE"/>
    <property type="match status" value="1"/>
</dbReference>
<comment type="caution">
    <text evidence="3">The sequence shown here is derived from an EMBL/GenBank/DDBJ whole genome shotgun (WGS) entry which is preliminary data.</text>
</comment>
<dbReference type="InterPro" id="IPR016181">
    <property type="entry name" value="Acyl_CoA_acyltransferase"/>
</dbReference>
<accession>A0A936K7A5</accession>
<dbReference type="SUPFAM" id="SSF55729">
    <property type="entry name" value="Acyl-CoA N-acyltransferases (Nat)"/>
    <property type="match status" value="1"/>
</dbReference>
<dbReference type="AlphaFoldDB" id="A0A936K7A5"/>
<evidence type="ECO:0000313" key="3">
    <source>
        <dbReference type="EMBL" id="MBK8572212.1"/>
    </source>
</evidence>
<dbReference type="GO" id="GO:0008080">
    <property type="term" value="F:N-acetyltransferase activity"/>
    <property type="evidence" value="ECO:0007669"/>
    <property type="project" value="InterPro"/>
</dbReference>
<evidence type="ECO:0000256" key="1">
    <source>
        <dbReference type="ARBA" id="ARBA00022679"/>
    </source>
</evidence>
<dbReference type="CDD" id="cd04301">
    <property type="entry name" value="NAT_SF"/>
    <property type="match status" value="1"/>
</dbReference>
<keyword evidence="1" id="KW-0808">Transferase</keyword>
<evidence type="ECO:0000259" key="2">
    <source>
        <dbReference type="PROSITE" id="PS51186"/>
    </source>
</evidence>
<protein>
    <submittedName>
        <fullName evidence="3">GNAT family N-acetyltransferase</fullName>
    </submittedName>
</protein>
<dbReference type="PANTHER" id="PTHR13947:SF37">
    <property type="entry name" value="LD18367P"/>
    <property type="match status" value="1"/>
</dbReference>
<reference evidence="3 4" key="1">
    <citation type="submission" date="2020-10" db="EMBL/GenBank/DDBJ databases">
        <title>Connecting structure to function with the recovery of over 1000 high-quality activated sludge metagenome-assembled genomes encoding full-length rRNA genes using long-read sequencing.</title>
        <authorList>
            <person name="Singleton C.M."/>
            <person name="Petriglieri F."/>
            <person name="Kristensen J.M."/>
            <person name="Kirkegaard R.H."/>
            <person name="Michaelsen T.Y."/>
            <person name="Andersen M.H."/>
            <person name="Karst S.M."/>
            <person name="Dueholm M.S."/>
            <person name="Nielsen P.H."/>
            <person name="Albertsen M."/>
        </authorList>
    </citation>
    <scope>NUCLEOTIDE SEQUENCE [LARGE SCALE GENOMIC DNA]</scope>
    <source>
        <strain evidence="3">OdNE_18-Q3-R46-58_MAXAC.008</strain>
    </source>
</reference>
<dbReference type="PROSITE" id="PS51186">
    <property type="entry name" value="GNAT"/>
    <property type="match status" value="1"/>
</dbReference>
<organism evidence="3 4">
    <name type="scientific">Candidatus Geothrix odensensis</name>
    <dbReference type="NCBI Taxonomy" id="2954440"/>
    <lineage>
        <taxon>Bacteria</taxon>
        <taxon>Pseudomonadati</taxon>
        <taxon>Acidobacteriota</taxon>
        <taxon>Holophagae</taxon>
        <taxon>Holophagales</taxon>
        <taxon>Holophagaceae</taxon>
        <taxon>Geothrix</taxon>
    </lineage>
</organism>
<sequence>MLTFRPIRPEDDAAVAAIIRRVMPEFGADGPGFALHDPEVDHMSSAYATPGAAYFVVVDERDRVVGGAGIAALEGGEPGVCELRKMYFLPETRGQGMGETLLRHCLTVAQSLGYRTCYLETLSGMDQAIRLYGKLGFQPLCSPLGRTGHGGCDHWFARELASPGEEGIIQGRAGA</sequence>
<name>A0A936K7A5_9BACT</name>
<dbReference type="Pfam" id="PF00583">
    <property type="entry name" value="Acetyltransf_1"/>
    <property type="match status" value="1"/>
</dbReference>
<dbReference type="EMBL" id="JADKCH010000004">
    <property type="protein sequence ID" value="MBK8572212.1"/>
    <property type="molecule type" value="Genomic_DNA"/>
</dbReference>
<evidence type="ECO:0000313" key="4">
    <source>
        <dbReference type="Proteomes" id="UP000709959"/>
    </source>
</evidence>
<gene>
    <name evidence="3" type="ORF">IPN91_06095</name>
</gene>
<feature type="domain" description="N-acetyltransferase" evidence="2">
    <location>
        <begin position="2"/>
        <end position="159"/>
    </location>
</feature>
<proteinExistence type="predicted"/>
<dbReference type="InterPro" id="IPR000182">
    <property type="entry name" value="GNAT_dom"/>
</dbReference>
<dbReference type="Proteomes" id="UP000709959">
    <property type="component" value="Unassembled WGS sequence"/>
</dbReference>